<feature type="signal peptide" evidence="1">
    <location>
        <begin position="1"/>
        <end position="28"/>
    </location>
</feature>
<gene>
    <name evidence="3" type="ORF">HQM25_17075</name>
</gene>
<accession>A0A7D4U6E7</accession>
<dbReference type="Pfam" id="PF00144">
    <property type="entry name" value="Beta-lactamase"/>
    <property type="match status" value="1"/>
</dbReference>
<protein>
    <submittedName>
        <fullName evidence="3">Beta-lactamase family protein</fullName>
    </submittedName>
</protein>
<dbReference type="PROSITE" id="PS51257">
    <property type="entry name" value="PROKAR_LIPOPROTEIN"/>
    <property type="match status" value="1"/>
</dbReference>
<dbReference type="EMBL" id="CP054038">
    <property type="protein sequence ID" value="QKJ20905.1"/>
    <property type="molecule type" value="Genomic_DNA"/>
</dbReference>
<dbReference type="InterPro" id="IPR050491">
    <property type="entry name" value="AmpC-like"/>
</dbReference>
<sequence>MPMAARRRRVGAALAAAVVLAIGLAACSGPGVELDGPEQVDSALPEATVTELSAAVENAMTAAGASGAIIGVWAPWSGTWVSGFGTQRPGGGAEVTEDMTFRAARIGRPMTCDVLYRLVADGRVKLDAAVSDYVGGVADLGDVTLEQLCNSTSGIGAYQGQLQTLWLSNPERRWQPLELASYGLGQERKTEPGQAYRDSDAGYVLLGLALERATGKTAAELIEEYVAEPLALEATRLSNGSAQAGATVLAGAHSTRTDGVWNCTDPIDATPVSASTGFTDSGIVTDIDDLGRYAQALSEGVLMPEGTDRWDSVQPAYNGAPAWYTIGGGTVQAGALTGQFGAVPGYITAAFADDETGLTVAVVLNNSAAGGGFGAYLAWELAAIASKAPATGSEPAPAAGLPWTPEQYHDAITDGAICAPAE</sequence>
<reference evidence="3 4" key="1">
    <citation type="submission" date="2020-05" db="EMBL/GenBank/DDBJ databases">
        <title>Strain PA2F3 complete genome.</title>
        <authorList>
            <person name="Kim Y.-S."/>
            <person name="Kim S.-J."/>
            <person name="Jung H.-k."/>
            <person name="Kim S.-E."/>
            <person name="Kim K.-H."/>
        </authorList>
    </citation>
    <scope>NUCLEOTIDE SEQUENCE [LARGE SCALE GENOMIC DNA]</scope>
    <source>
        <strain evidence="3 4">PA2F3</strain>
    </source>
</reference>
<organism evidence="3 4">
    <name type="scientific">Microbacterium hominis</name>
    <dbReference type="NCBI Taxonomy" id="162426"/>
    <lineage>
        <taxon>Bacteria</taxon>
        <taxon>Bacillati</taxon>
        <taxon>Actinomycetota</taxon>
        <taxon>Actinomycetes</taxon>
        <taxon>Micrococcales</taxon>
        <taxon>Microbacteriaceae</taxon>
        <taxon>Microbacterium</taxon>
    </lineage>
</organism>
<proteinExistence type="predicted"/>
<dbReference type="AlphaFoldDB" id="A0A7D4U6E7"/>
<evidence type="ECO:0000313" key="3">
    <source>
        <dbReference type="EMBL" id="QKJ20905.1"/>
    </source>
</evidence>
<dbReference type="InterPro" id="IPR001466">
    <property type="entry name" value="Beta-lactam-related"/>
</dbReference>
<dbReference type="InterPro" id="IPR012338">
    <property type="entry name" value="Beta-lactam/transpept-like"/>
</dbReference>
<dbReference type="PANTHER" id="PTHR46825:SF7">
    <property type="entry name" value="D-ALANYL-D-ALANINE CARBOXYPEPTIDASE"/>
    <property type="match status" value="1"/>
</dbReference>
<dbReference type="Proteomes" id="UP000502498">
    <property type="component" value="Chromosome"/>
</dbReference>
<evidence type="ECO:0000259" key="2">
    <source>
        <dbReference type="Pfam" id="PF00144"/>
    </source>
</evidence>
<dbReference type="SUPFAM" id="SSF56601">
    <property type="entry name" value="beta-lactamase/transpeptidase-like"/>
    <property type="match status" value="1"/>
</dbReference>
<feature type="chain" id="PRO_5039056694" evidence="1">
    <location>
        <begin position="29"/>
        <end position="422"/>
    </location>
</feature>
<keyword evidence="1" id="KW-0732">Signal</keyword>
<dbReference type="PANTHER" id="PTHR46825">
    <property type="entry name" value="D-ALANYL-D-ALANINE-CARBOXYPEPTIDASE/ENDOPEPTIDASE AMPH"/>
    <property type="match status" value="1"/>
</dbReference>
<feature type="domain" description="Beta-lactamase-related" evidence="2">
    <location>
        <begin position="54"/>
        <end position="368"/>
    </location>
</feature>
<evidence type="ECO:0000313" key="4">
    <source>
        <dbReference type="Proteomes" id="UP000502498"/>
    </source>
</evidence>
<evidence type="ECO:0000256" key="1">
    <source>
        <dbReference type="SAM" id="SignalP"/>
    </source>
</evidence>
<dbReference type="Gene3D" id="3.40.710.10">
    <property type="entry name" value="DD-peptidase/beta-lactamase superfamily"/>
    <property type="match status" value="1"/>
</dbReference>
<name>A0A7D4U6E7_9MICO</name>